<name>A0ABU3NIJ6_9CHLR</name>
<accession>A0ABU3NIJ6</accession>
<sequence>MFAPHVLVVVFLPFWLGLEWAAHYQSEIFSLPHPGISRKFLLYTSLGLVPPPSLNINSEEPSTHHRQNPILLIGGPGVVTCSAEMAAVFERPDGTPRFILPGMRANIAPFERLRQTFDLRDHECQYEDIQGRSRDGIRISLQDVRALFSIWRRFPRSYNLQNPYPTYRQHLYFLTYLQLPGSWVNSTRQMIMRQIQNLLQSRPFGELFAGIGQPEIRQFVDLQTKITQIQWANPLTRPLRFIYNAQLPPPIPIPTRMTRPDLTRFFDDFTHEFHHLGHNQGVQLEWINVGTWSTPEPIIWEQHLEALKITRENLRLGNPMALHKWREQNIDQALAQHLRETLIMISAVLNQPTAEPEERLFQLLSLYYGLLRNAAQGYNQPSMPPRVRNALDVIKRCLDAYMRQHGQVRLLS</sequence>
<evidence type="ECO:0000313" key="2">
    <source>
        <dbReference type="Proteomes" id="UP001254165"/>
    </source>
</evidence>
<dbReference type="RefSeq" id="WP_315623124.1">
    <property type="nucleotide sequence ID" value="NZ_JAUHMF010000001.1"/>
</dbReference>
<dbReference type="EMBL" id="JAUHMF010000001">
    <property type="protein sequence ID" value="MDT8896681.1"/>
    <property type="molecule type" value="Genomic_DNA"/>
</dbReference>
<organism evidence="1 2">
    <name type="scientific">Thermanaerothrix solaris</name>
    <dbReference type="NCBI Taxonomy" id="3058434"/>
    <lineage>
        <taxon>Bacteria</taxon>
        <taxon>Bacillati</taxon>
        <taxon>Chloroflexota</taxon>
        <taxon>Anaerolineae</taxon>
        <taxon>Anaerolineales</taxon>
        <taxon>Anaerolineaceae</taxon>
        <taxon>Thermanaerothrix</taxon>
    </lineage>
</organism>
<evidence type="ECO:0000313" key="1">
    <source>
        <dbReference type="EMBL" id="MDT8896681.1"/>
    </source>
</evidence>
<reference evidence="1 2" key="1">
    <citation type="submission" date="2023-07" db="EMBL/GenBank/DDBJ databases">
        <title>Novel species of Thermanaerothrix with wide hydrolytic capabilities.</title>
        <authorList>
            <person name="Zayulina K.S."/>
            <person name="Podosokorskaya O.A."/>
            <person name="Elcheninov A.G."/>
        </authorList>
    </citation>
    <scope>NUCLEOTIDE SEQUENCE [LARGE SCALE GENOMIC DNA]</scope>
    <source>
        <strain evidence="1 2">4228-RoL</strain>
    </source>
</reference>
<comment type="caution">
    <text evidence="1">The sequence shown here is derived from an EMBL/GenBank/DDBJ whole genome shotgun (WGS) entry which is preliminary data.</text>
</comment>
<proteinExistence type="predicted"/>
<dbReference type="Proteomes" id="UP001254165">
    <property type="component" value="Unassembled WGS sequence"/>
</dbReference>
<keyword evidence="2" id="KW-1185">Reference proteome</keyword>
<protein>
    <submittedName>
        <fullName evidence="1">Uncharacterized protein</fullName>
    </submittedName>
</protein>
<gene>
    <name evidence="1" type="ORF">QYE77_00250</name>
</gene>